<dbReference type="EMBL" id="CP113088">
    <property type="protein sequence ID" value="WAC00958.1"/>
    <property type="molecule type" value="Genomic_DNA"/>
</dbReference>
<feature type="region of interest" description="Disordered" evidence="1">
    <location>
        <begin position="118"/>
        <end position="151"/>
    </location>
</feature>
<organism evidence="3 4">
    <name type="scientific">Lacinutrix neustonica</name>
    <dbReference type="NCBI Taxonomy" id="2980107"/>
    <lineage>
        <taxon>Bacteria</taxon>
        <taxon>Pseudomonadati</taxon>
        <taxon>Bacteroidota</taxon>
        <taxon>Flavobacteriia</taxon>
        <taxon>Flavobacteriales</taxon>
        <taxon>Flavobacteriaceae</taxon>
        <taxon>Lacinutrix</taxon>
    </lineage>
</organism>
<evidence type="ECO:0000259" key="2">
    <source>
        <dbReference type="Pfam" id="PF06580"/>
    </source>
</evidence>
<dbReference type="KEGG" id="lnu:N7U66_12160"/>
<protein>
    <recommendedName>
        <fullName evidence="2">Signal transduction histidine kinase internal region domain-containing protein</fullName>
    </recommendedName>
</protein>
<reference evidence="3" key="1">
    <citation type="submission" date="2022-11" db="EMBL/GenBank/DDBJ databases">
        <title>Lacinutrix neustonica HL-RS19T sp. nov., isolated from the surface microlayer sample of brackish Lake Shihwa.</title>
        <authorList>
            <person name="Choi J.Y."/>
            <person name="Hwang C.Y."/>
        </authorList>
    </citation>
    <scope>NUCLEOTIDE SEQUENCE</scope>
    <source>
        <strain evidence="3">HL-RS19</strain>
    </source>
</reference>
<dbReference type="GO" id="GO:0000155">
    <property type="term" value="F:phosphorelay sensor kinase activity"/>
    <property type="evidence" value="ECO:0007669"/>
    <property type="project" value="InterPro"/>
</dbReference>
<name>A0A9E8MT38_9FLAO</name>
<evidence type="ECO:0000256" key="1">
    <source>
        <dbReference type="SAM" id="MobiDB-lite"/>
    </source>
</evidence>
<keyword evidence="4" id="KW-1185">Reference proteome</keyword>
<dbReference type="SUPFAM" id="SSF55874">
    <property type="entry name" value="ATPase domain of HSP90 chaperone/DNA topoisomerase II/histidine kinase"/>
    <property type="match status" value="1"/>
</dbReference>
<evidence type="ECO:0000313" key="3">
    <source>
        <dbReference type="EMBL" id="WAC00958.1"/>
    </source>
</evidence>
<feature type="domain" description="Signal transduction histidine kinase internal region" evidence="2">
    <location>
        <begin position="4"/>
        <end position="43"/>
    </location>
</feature>
<evidence type="ECO:0000313" key="4">
    <source>
        <dbReference type="Proteomes" id="UP001164705"/>
    </source>
</evidence>
<dbReference type="Gene3D" id="3.30.565.10">
    <property type="entry name" value="Histidine kinase-like ATPase, C-terminal domain"/>
    <property type="match status" value="1"/>
</dbReference>
<sequence length="151" mass="17000">MNVTINSFATLLRDTLMNSRKDTISLAQEIKTLRHYIEVEKLMAAKAFNYEITVHSDLDPEEILVPSMLIQPFVENAIRHGILKANNTGHLIITFQSTEEDLQCSISDNGIGVFESQKNKPKTDHQSMALKVTAERPESISRKECVTNKGN</sequence>
<accession>A0A9E8MT38</accession>
<feature type="compositionally biased region" description="Basic and acidic residues" evidence="1">
    <location>
        <begin position="133"/>
        <end position="151"/>
    </location>
</feature>
<dbReference type="PANTHER" id="PTHR34220:SF7">
    <property type="entry name" value="SENSOR HISTIDINE KINASE YPDA"/>
    <property type="match status" value="1"/>
</dbReference>
<dbReference type="GO" id="GO:0016020">
    <property type="term" value="C:membrane"/>
    <property type="evidence" value="ECO:0007669"/>
    <property type="project" value="InterPro"/>
</dbReference>
<dbReference type="InterPro" id="IPR050640">
    <property type="entry name" value="Bact_2-comp_sensor_kinase"/>
</dbReference>
<gene>
    <name evidence="3" type="ORF">N7U66_12160</name>
</gene>
<dbReference type="InterPro" id="IPR010559">
    <property type="entry name" value="Sig_transdc_His_kin_internal"/>
</dbReference>
<dbReference type="Pfam" id="PF06580">
    <property type="entry name" value="His_kinase"/>
    <property type="match status" value="1"/>
</dbReference>
<dbReference type="AlphaFoldDB" id="A0A9E8MT38"/>
<dbReference type="PANTHER" id="PTHR34220">
    <property type="entry name" value="SENSOR HISTIDINE KINASE YPDA"/>
    <property type="match status" value="1"/>
</dbReference>
<dbReference type="Proteomes" id="UP001164705">
    <property type="component" value="Chromosome"/>
</dbReference>
<proteinExistence type="predicted"/>
<dbReference type="InterPro" id="IPR036890">
    <property type="entry name" value="HATPase_C_sf"/>
</dbReference>